<evidence type="ECO:0000313" key="2">
    <source>
        <dbReference type="EMBL" id="HJA05939.1"/>
    </source>
</evidence>
<organism evidence="2 3">
    <name type="scientific">Candidatus Mediterraneibacter pullicola</name>
    <dbReference type="NCBI Taxonomy" id="2838682"/>
    <lineage>
        <taxon>Bacteria</taxon>
        <taxon>Bacillati</taxon>
        <taxon>Bacillota</taxon>
        <taxon>Clostridia</taxon>
        <taxon>Lachnospirales</taxon>
        <taxon>Lachnospiraceae</taxon>
        <taxon>Mediterraneibacter</taxon>
    </lineage>
</organism>
<gene>
    <name evidence="2" type="ORF">H9798_02145</name>
</gene>
<reference evidence="2" key="1">
    <citation type="journal article" date="2021" name="PeerJ">
        <title>Extensive microbial diversity within the chicken gut microbiome revealed by metagenomics and culture.</title>
        <authorList>
            <person name="Gilroy R."/>
            <person name="Ravi A."/>
            <person name="Getino M."/>
            <person name="Pursley I."/>
            <person name="Horton D.L."/>
            <person name="Alikhan N.F."/>
            <person name="Baker D."/>
            <person name="Gharbi K."/>
            <person name="Hall N."/>
            <person name="Watson M."/>
            <person name="Adriaenssens E.M."/>
            <person name="Foster-Nyarko E."/>
            <person name="Jarju S."/>
            <person name="Secka A."/>
            <person name="Antonio M."/>
            <person name="Oren A."/>
            <person name="Chaudhuri R.R."/>
            <person name="La Ragione R."/>
            <person name="Hildebrand F."/>
            <person name="Pallen M.J."/>
        </authorList>
    </citation>
    <scope>NUCLEOTIDE SEQUENCE</scope>
    <source>
        <strain evidence="2">ChiSjej2B20-11307</strain>
    </source>
</reference>
<dbReference type="Proteomes" id="UP000824223">
    <property type="component" value="Unassembled WGS sequence"/>
</dbReference>
<dbReference type="PANTHER" id="PTHR34351">
    <property type="entry name" value="SLR1927 PROTEIN-RELATED"/>
    <property type="match status" value="1"/>
</dbReference>
<protein>
    <submittedName>
        <fullName evidence="2">DUF58 domain-containing protein</fullName>
    </submittedName>
</protein>
<evidence type="ECO:0000256" key="1">
    <source>
        <dbReference type="SAM" id="Phobius"/>
    </source>
</evidence>
<keyword evidence="1" id="KW-0812">Transmembrane</keyword>
<keyword evidence="1" id="KW-0472">Membrane</keyword>
<accession>A0A9D2KHM2</accession>
<name>A0A9D2KHM2_9FIRM</name>
<feature type="transmembrane region" description="Helical" evidence="1">
    <location>
        <begin position="5"/>
        <end position="22"/>
    </location>
</feature>
<feature type="transmembrane region" description="Helical" evidence="1">
    <location>
        <begin position="28"/>
        <end position="48"/>
    </location>
</feature>
<evidence type="ECO:0000313" key="3">
    <source>
        <dbReference type="Proteomes" id="UP000824223"/>
    </source>
</evidence>
<proteinExistence type="predicted"/>
<dbReference type="AlphaFoldDB" id="A0A9D2KHM2"/>
<sequence>MIPRLVGYATVVAVAVYLYFMYDETVISGILVFLLLYFPVSFFYLLGVRKKITADLGRVPPMGEKRKQIRAGITLKNQMLLMSVRCEACVSVRNFYDSKGDKKRFAKTVPAGEEETVWCVFETEECGNTKVCLEYVRLYDFLGIFCVKRKENKAASVRVMPGFEPIPVEITRRTREFQSEAEEYSQDRKGDDPSELYQVREYRVEDPLKDIHWKLSAKEETLMVKERGFPLGCAVLLWFDVREGKVTGKGFSAMIEKAASLSVTLAEEKCVHMAAWYEEENERILTCRVRDEESACSMIWKLMEMKPCRDVEKREACREDTFRGREFSSIVTIDGEGNIWKDGEMQEFLRL</sequence>
<keyword evidence="1" id="KW-1133">Transmembrane helix</keyword>
<reference evidence="2" key="2">
    <citation type="submission" date="2021-04" db="EMBL/GenBank/DDBJ databases">
        <authorList>
            <person name="Gilroy R."/>
        </authorList>
    </citation>
    <scope>NUCLEOTIDE SEQUENCE</scope>
    <source>
        <strain evidence="2">ChiSjej2B20-11307</strain>
    </source>
</reference>
<comment type="caution">
    <text evidence="2">The sequence shown here is derived from an EMBL/GenBank/DDBJ whole genome shotgun (WGS) entry which is preliminary data.</text>
</comment>
<dbReference type="PANTHER" id="PTHR34351:SF2">
    <property type="entry name" value="DUF58 DOMAIN-CONTAINING PROTEIN"/>
    <property type="match status" value="1"/>
</dbReference>
<dbReference type="EMBL" id="DXAK01000008">
    <property type="protein sequence ID" value="HJA05939.1"/>
    <property type="molecule type" value="Genomic_DNA"/>
</dbReference>